<evidence type="ECO:0000256" key="2">
    <source>
        <dbReference type="ARBA" id="ARBA00022741"/>
    </source>
</evidence>
<evidence type="ECO:0000313" key="7">
    <source>
        <dbReference type="Proteomes" id="UP000005496"/>
    </source>
</evidence>
<evidence type="ECO:0000313" key="6">
    <source>
        <dbReference type="EMBL" id="EFI35361.1"/>
    </source>
</evidence>
<proteinExistence type="predicted"/>
<dbReference type="GO" id="GO:0046872">
    <property type="term" value="F:metal ion binding"/>
    <property type="evidence" value="ECO:0007669"/>
    <property type="project" value="InterPro"/>
</dbReference>
<protein>
    <recommendedName>
        <fullName evidence="5">ATP-grasp domain-containing protein</fullName>
    </recommendedName>
</protein>
<dbReference type="Gene3D" id="3.30.470.20">
    <property type="entry name" value="ATP-grasp fold, B domain"/>
    <property type="match status" value="1"/>
</dbReference>
<evidence type="ECO:0000259" key="5">
    <source>
        <dbReference type="PROSITE" id="PS50975"/>
    </source>
</evidence>
<dbReference type="PROSITE" id="PS00867">
    <property type="entry name" value="CPSASE_2"/>
    <property type="match status" value="1"/>
</dbReference>
<dbReference type="InterPro" id="IPR005479">
    <property type="entry name" value="CPAse_ATP-bd"/>
</dbReference>
<name>D6SL00_9BACT</name>
<dbReference type="InterPro" id="IPR052032">
    <property type="entry name" value="ATP-dep_AA_Ligase"/>
</dbReference>
<keyword evidence="2 4" id="KW-0547">Nucleotide-binding</keyword>
<accession>D6SL00</accession>
<dbReference type="PROSITE" id="PS50975">
    <property type="entry name" value="ATP_GRASP"/>
    <property type="match status" value="1"/>
</dbReference>
<dbReference type="Proteomes" id="UP000005496">
    <property type="component" value="Unassembled WGS sequence"/>
</dbReference>
<dbReference type="PANTHER" id="PTHR43585:SF2">
    <property type="entry name" value="ATP-GRASP ENZYME FSQD"/>
    <property type="match status" value="1"/>
</dbReference>
<dbReference type="RefSeq" id="WP_008868493.1">
    <property type="nucleotide sequence ID" value="NZ_ACJN02000001.1"/>
</dbReference>
<keyword evidence="7" id="KW-1185">Reference proteome</keyword>
<feature type="domain" description="ATP-grasp" evidence="5">
    <location>
        <begin position="113"/>
        <end position="326"/>
    </location>
</feature>
<sequence length="430" mass="48447">MDKHDSIDLFVLGLDDFNRSKLETIDQDLAVNIYPLLDMDAVTSSEDYDVHAVLNTAENQLRAHPRPIGGIIGYWDFPVSLMVPILARRLGLTAPSVQGVVGCEHKYWSRLLQKKVAPAHVPSFQSVDPFDDQDLNEIMVNYPFWIKPVKSHSSHLGFKVRNHKDLARAVRKIRSGIAGMGNAFNEFLEYAHLPEEIARIGGNHCVVEGLIRGRQCTLEGFVHKGEIQVYGVVDSFRYPNGSSFSRYQYPSTLPGRVIQKMTQIAGKVLAETGLDHSAFNMEFFWDSKRDHIWILEINPRISQSHGDIFEKVDGTPHHRILVELALNRRPAWSPGKGPFACAAKVFMRRFQDALVTRSPHAQEIRAVEEQFPGTMISILASQGQRLSGMDPAEQDSYSFACAIIFTGAKNPGRLRQNIKKIKNALPFEFK</sequence>
<dbReference type="Pfam" id="PF13535">
    <property type="entry name" value="ATP-grasp_4"/>
    <property type="match status" value="1"/>
</dbReference>
<keyword evidence="1" id="KW-0436">Ligase</keyword>
<dbReference type="EMBL" id="ACJN02000001">
    <property type="protein sequence ID" value="EFI35361.1"/>
    <property type="molecule type" value="Genomic_DNA"/>
</dbReference>
<dbReference type="GO" id="GO:0016874">
    <property type="term" value="F:ligase activity"/>
    <property type="evidence" value="ECO:0007669"/>
    <property type="project" value="UniProtKB-KW"/>
</dbReference>
<dbReference type="AlphaFoldDB" id="D6SL00"/>
<gene>
    <name evidence="6" type="ORF">Dthio_PD2776</name>
</gene>
<evidence type="ECO:0000256" key="3">
    <source>
        <dbReference type="ARBA" id="ARBA00022840"/>
    </source>
</evidence>
<evidence type="ECO:0000256" key="1">
    <source>
        <dbReference type="ARBA" id="ARBA00022598"/>
    </source>
</evidence>
<dbReference type="SUPFAM" id="SSF56059">
    <property type="entry name" value="Glutathione synthetase ATP-binding domain-like"/>
    <property type="match status" value="1"/>
</dbReference>
<dbReference type="GO" id="GO:0005524">
    <property type="term" value="F:ATP binding"/>
    <property type="evidence" value="ECO:0007669"/>
    <property type="project" value="UniProtKB-UniRule"/>
</dbReference>
<comment type="caution">
    <text evidence="6">The sequence shown here is derived from an EMBL/GenBank/DDBJ whole genome shotgun (WGS) entry which is preliminary data.</text>
</comment>
<dbReference type="PANTHER" id="PTHR43585">
    <property type="entry name" value="FUMIPYRROLE BIOSYNTHESIS PROTEIN C"/>
    <property type="match status" value="1"/>
</dbReference>
<reference evidence="6" key="1">
    <citation type="submission" date="2010-05" db="EMBL/GenBank/DDBJ databases">
        <title>The draft genome of Desulfonatronospira thiodismutans ASO3-1.</title>
        <authorList>
            <consortium name="US DOE Joint Genome Institute (JGI-PGF)"/>
            <person name="Lucas S."/>
            <person name="Copeland A."/>
            <person name="Lapidus A."/>
            <person name="Cheng J.-F."/>
            <person name="Bruce D."/>
            <person name="Goodwin L."/>
            <person name="Pitluck S."/>
            <person name="Chertkov O."/>
            <person name="Brettin T."/>
            <person name="Detter J.C."/>
            <person name="Han C."/>
            <person name="Land M.L."/>
            <person name="Hauser L."/>
            <person name="Kyrpides N."/>
            <person name="Mikhailova N."/>
            <person name="Muyzer G."/>
            <person name="Woyke T."/>
        </authorList>
    </citation>
    <scope>NUCLEOTIDE SEQUENCE [LARGE SCALE GENOMIC DNA]</scope>
    <source>
        <strain evidence="6">ASO3-1</strain>
    </source>
</reference>
<evidence type="ECO:0000256" key="4">
    <source>
        <dbReference type="PROSITE-ProRule" id="PRU00409"/>
    </source>
</evidence>
<dbReference type="eggNOG" id="COG0439">
    <property type="taxonomic scope" value="Bacteria"/>
</dbReference>
<keyword evidence="3 4" id="KW-0067">ATP-binding</keyword>
<dbReference type="OrthoDB" id="8441067at2"/>
<dbReference type="InterPro" id="IPR011761">
    <property type="entry name" value="ATP-grasp"/>
</dbReference>
<organism evidence="6 7">
    <name type="scientific">Desulfonatronospira thiodismutans ASO3-1</name>
    <dbReference type="NCBI Taxonomy" id="555779"/>
    <lineage>
        <taxon>Bacteria</taxon>
        <taxon>Pseudomonadati</taxon>
        <taxon>Thermodesulfobacteriota</taxon>
        <taxon>Desulfovibrionia</taxon>
        <taxon>Desulfovibrionales</taxon>
        <taxon>Desulfonatronovibrionaceae</taxon>
        <taxon>Desulfonatronospira</taxon>
    </lineage>
</organism>